<keyword evidence="4 10" id="KW-0235">DNA replication</keyword>
<keyword evidence="7 10" id="KW-0378">Hydrolase</keyword>
<reference evidence="14 16" key="3">
    <citation type="submission" date="2021-02" db="EMBL/GenBank/DDBJ databases">
        <title>FDA dAtabase for Regulatory Grade micrObial Sequences (FDA-ARGOS): Supporting development and validation of Infectious Disease Dx tests.</title>
        <authorList>
            <person name="Sproer C."/>
            <person name="Gronow S."/>
            <person name="Severitt S."/>
            <person name="Schroder I."/>
            <person name="Tallon L."/>
            <person name="Sadzewicz L."/>
            <person name="Zhao X."/>
            <person name="Boylan J."/>
            <person name="Ott S."/>
            <person name="Bowen H."/>
            <person name="Vavikolanu K."/>
            <person name="Mehta A."/>
            <person name="Aluvathingal J."/>
            <person name="Nadendla S."/>
            <person name="Lowell S."/>
            <person name="Myers T."/>
            <person name="Yan Y."/>
            <person name="Sichtig H."/>
        </authorList>
    </citation>
    <scope>NUCLEOTIDE SEQUENCE [LARGE SCALE GENOMIC DNA]</scope>
    <source>
        <strain evidence="14 16">FDAARGOS_1207</strain>
    </source>
</reference>
<dbReference type="Proteomes" id="UP000627155">
    <property type="component" value="Chromosome"/>
</dbReference>
<proteinExistence type="inferred from homology"/>
<dbReference type="InterPro" id="IPR026843">
    <property type="entry name" value="SbcD_C"/>
</dbReference>
<evidence type="ECO:0000256" key="5">
    <source>
        <dbReference type="ARBA" id="ARBA00022722"/>
    </source>
</evidence>
<evidence type="ECO:0000313" key="14">
    <source>
        <dbReference type="EMBL" id="QRO84874.1"/>
    </source>
</evidence>
<dbReference type="InterPro" id="IPR050535">
    <property type="entry name" value="DNA_Repair-Maintenance_Comp"/>
</dbReference>
<dbReference type="Pfam" id="PF00149">
    <property type="entry name" value="Metallophos"/>
    <property type="match status" value="1"/>
</dbReference>
<dbReference type="PANTHER" id="PTHR30337">
    <property type="entry name" value="COMPONENT OF ATP-DEPENDENT DSDNA EXONUCLEASE"/>
    <property type="match status" value="1"/>
</dbReference>
<evidence type="ECO:0000313" key="13">
    <source>
        <dbReference type="EMBL" id="PTI28632.1"/>
    </source>
</evidence>
<dbReference type="NCBIfam" id="TIGR00619">
    <property type="entry name" value="sbcd"/>
    <property type="match status" value="1"/>
</dbReference>
<dbReference type="GO" id="GO:0006310">
    <property type="term" value="P:DNA recombination"/>
    <property type="evidence" value="ECO:0007669"/>
    <property type="project" value="UniProtKB-KW"/>
</dbReference>
<organism evidence="13 15">
    <name type="scientific">Mammaliicoccus vitulinus</name>
    <dbReference type="NCBI Taxonomy" id="71237"/>
    <lineage>
        <taxon>Bacteria</taxon>
        <taxon>Bacillati</taxon>
        <taxon>Bacillota</taxon>
        <taxon>Bacilli</taxon>
        <taxon>Bacillales</taxon>
        <taxon>Staphylococcaceae</taxon>
        <taxon>Mammaliicoccus</taxon>
    </lineage>
</organism>
<dbReference type="PANTHER" id="PTHR30337:SF0">
    <property type="entry name" value="NUCLEASE SBCCD SUBUNIT D"/>
    <property type="match status" value="1"/>
</dbReference>
<accession>A0A2T4PRE5</accession>
<name>A0A2T4PRE5_9STAP</name>
<dbReference type="GO" id="GO:0006260">
    <property type="term" value="P:DNA replication"/>
    <property type="evidence" value="ECO:0007669"/>
    <property type="project" value="UniProtKB-KW"/>
</dbReference>
<keyword evidence="6 10" id="KW-0255">Endonuclease</keyword>
<dbReference type="GeneID" id="64116289"/>
<dbReference type="InterPro" id="IPR004843">
    <property type="entry name" value="Calcineurin-like_PHP"/>
</dbReference>
<evidence type="ECO:0000256" key="6">
    <source>
        <dbReference type="ARBA" id="ARBA00022759"/>
    </source>
</evidence>
<dbReference type="RefSeq" id="WP_103322477.1">
    <property type="nucleotide sequence ID" value="NZ_BMDF01000002.1"/>
</dbReference>
<dbReference type="InterPro" id="IPR041796">
    <property type="entry name" value="Mre11_N"/>
</dbReference>
<keyword evidence="8 10" id="KW-0269">Exonuclease</keyword>
<dbReference type="EMBL" id="PZFK01000025">
    <property type="protein sequence ID" value="PTI28632.1"/>
    <property type="molecule type" value="Genomic_DNA"/>
</dbReference>
<evidence type="ECO:0000256" key="3">
    <source>
        <dbReference type="ARBA" id="ARBA00013365"/>
    </source>
</evidence>
<comment type="subunit">
    <text evidence="2 10">Heterodimer of SbcC and SbcD.</text>
</comment>
<evidence type="ECO:0000259" key="12">
    <source>
        <dbReference type="Pfam" id="PF12320"/>
    </source>
</evidence>
<dbReference type="Gene3D" id="3.60.21.10">
    <property type="match status" value="1"/>
</dbReference>
<reference evidence="13 15" key="1">
    <citation type="journal article" date="2016" name="Front. Microbiol.">
        <title>Comprehensive Phylogenetic Analysis of Bovine Non-aureus Staphylococci Species Based on Whole-Genome Sequencing.</title>
        <authorList>
            <person name="Naushad S."/>
            <person name="Barkema H.W."/>
            <person name="Luby C."/>
            <person name="Condas L.A."/>
            <person name="Nobrega D.B."/>
            <person name="Carson D.A."/>
            <person name="De Buck J."/>
        </authorList>
    </citation>
    <scope>NUCLEOTIDE SEQUENCE [LARGE SCALE GENOMIC DNA]</scope>
    <source>
        <strain evidence="13 15">SNUC 2204</strain>
    </source>
</reference>
<keyword evidence="16" id="KW-1185">Reference proteome</keyword>
<dbReference type="AlphaFoldDB" id="A0A2T4PRE5"/>
<evidence type="ECO:0000259" key="11">
    <source>
        <dbReference type="Pfam" id="PF00149"/>
    </source>
</evidence>
<evidence type="ECO:0000256" key="8">
    <source>
        <dbReference type="ARBA" id="ARBA00022839"/>
    </source>
</evidence>
<evidence type="ECO:0000256" key="7">
    <source>
        <dbReference type="ARBA" id="ARBA00022801"/>
    </source>
</evidence>
<comment type="similarity">
    <text evidence="1 10">Belongs to the SbcD family.</text>
</comment>
<dbReference type="CDD" id="cd00840">
    <property type="entry name" value="MPP_Mre11_N"/>
    <property type="match status" value="1"/>
</dbReference>
<dbReference type="NCBIfam" id="NF041753">
    <property type="entry name" value="sbcd_Staph"/>
    <property type="match status" value="1"/>
</dbReference>
<evidence type="ECO:0000313" key="16">
    <source>
        <dbReference type="Proteomes" id="UP000627155"/>
    </source>
</evidence>
<evidence type="ECO:0000313" key="15">
    <source>
        <dbReference type="Proteomes" id="UP000241209"/>
    </source>
</evidence>
<dbReference type="InterPro" id="IPR004593">
    <property type="entry name" value="SbcD"/>
</dbReference>
<protein>
    <recommendedName>
        <fullName evidence="3 10">Nuclease SbcCD subunit D</fullName>
    </recommendedName>
</protein>
<evidence type="ECO:0000256" key="4">
    <source>
        <dbReference type="ARBA" id="ARBA00022705"/>
    </source>
</evidence>
<reference evidence="13" key="2">
    <citation type="submission" date="2018-03" db="EMBL/GenBank/DDBJ databases">
        <authorList>
            <person name="Keele B.F."/>
        </authorList>
    </citation>
    <scope>NUCLEOTIDE SEQUENCE</scope>
    <source>
        <strain evidence="13">SNUC 2204</strain>
    </source>
</reference>
<feature type="domain" description="Nuclease SbcCD subunit D C-terminal" evidence="12">
    <location>
        <begin position="263"/>
        <end position="348"/>
    </location>
</feature>
<comment type="function">
    <text evidence="10">SbcCD cleaves DNA hairpin structures. These structures can inhibit DNA replication and are intermediates in certain DNA recombination reactions. The complex acts as a 3'-&gt;5' double strand exonuclease that can open hairpins. It also has a 5' single-strand endonuclease activity.</text>
</comment>
<dbReference type="GO" id="GO:0008408">
    <property type="term" value="F:3'-5' exonuclease activity"/>
    <property type="evidence" value="ECO:0007669"/>
    <property type="project" value="InterPro"/>
</dbReference>
<dbReference type="SUPFAM" id="SSF56300">
    <property type="entry name" value="Metallo-dependent phosphatases"/>
    <property type="match status" value="1"/>
</dbReference>
<dbReference type="STRING" id="1167632.GCA_000286335_00954"/>
<dbReference type="EMBL" id="CP069486">
    <property type="protein sequence ID" value="QRO84874.1"/>
    <property type="molecule type" value="Genomic_DNA"/>
</dbReference>
<keyword evidence="5 10" id="KW-0540">Nuclease</keyword>
<dbReference type="Proteomes" id="UP000241209">
    <property type="component" value="Unassembled WGS sequence"/>
</dbReference>
<keyword evidence="9 10" id="KW-0233">DNA recombination</keyword>
<gene>
    <name evidence="10" type="primary">sbcD</name>
    <name evidence="13" type="ORF">BU072_10910</name>
    <name evidence="14" type="ORF">I6J37_11950</name>
</gene>
<dbReference type="InterPro" id="IPR053381">
    <property type="entry name" value="SbcCD_nuclease"/>
</dbReference>
<evidence type="ECO:0000256" key="9">
    <source>
        <dbReference type="ARBA" id="ARBA00023172"/>
    </source>
</evidence>
<feature type="domain" description="Calcineurin-like phosphoesterase" evidence="11">
    <location>
        <begin position="1"/>
        <end position="214"/>
    </location>
</feature>
<evidence type="ECO:0000256" key="10">
    <source>
        <dbReference type="RuleBase" id="RU363069"/>
    </source>
</evidence>
<dbReference type="GO" id="GO:0004519">
    <property type="term" value="F:endonuclease activity"/>
    <property type="evidence" value="ECO:0007669"/>
    <property type="project" value="UniProtKB-KW"/>
</dbReference>
<dbReference type="Pfam" id="PF12320">
    <property type="entry name" value="SbcD_C"/>
    <property type="match status" value="1"/>
</dbReference>
<evidence type="ECO:0000256" key="2">
    <source>
        <dbReference type="ARBA" id="ARBA00011322"/>
    </source>
</evidence>
<evidence type="ECO:0000256" key="1">
    <source>
        <dbReference type="ARBA" id="ARBA00010555"/>
    </source>
</evidence>
<dbReference type="InterPro" id="IPR029052">
    <property type="entry name" value="Metallo-depent_PP-like"/>
</dbReference>
<sequence>MKILHTADWHIGKTINGQSLIEDQKFILNQLFDAIKEHNPDVVVISGDLYDLHYPNKEAMVVLEDALSMINLELDTPIIAISGNHDGKERLNYGEKWFEKTGLKIMTSYDQLLEPIKMNDVNIYVMPYFTPADVRQVFEVKDIHTHQEATEHIVGEIEKVMNKDETNILIGHLFVAGGASSDSERPLSIGTIETVTANTFNAFDAVLLGHLHHPFAIQSDYIFYAGTPMQYSFSEANQAKGYRLFDIEKKGFKQTFIPLEPRRSFNVVNARYEDVIHEEVKIKNKDDYFHFKLTDMDHVTDPLMKIRNIYPNTLQISRQDYEVAYDEIDVDVHTLSDLEIIESFYNHVTEETLEGIKKDKVIQLLEKHLNKGATE</sequence>